<organism evidence="2 3">
    <name type="scientific">Effusibacillus dendaii</name>
    <dbReference type="NCBI Taxonomy" id="2743772"/>
    <lineage>
        <taxon>Bacteria</taxon>
        <taxon>Bacillati</taxon>
        <taxon>Bacillota</taxon>
        <taxon>Bacilli</taxon>
        <taxon>Bacillales</taxon>
        <taxon>Alicyclobacillaceae</taxon>
        <taxon>Effusibacillus</taxon>
    </lineage>
</organism>
<proteinExistence type="predicted"/>
<evidence type="ECO:0000313" key="2">
    <source>
        <dbReference type="EMBL" id="BCJ86515.1"/>
    </source>
</evidence>
<dbReference type="PANTHER" id="PTHR31446">
    <property type="entry name" value="ACID PHOSPHATASE/VANADIUM-DEPENDENT HALOPEROXIDASE-RELATED PROTEIN"/>
    <property type="match status" value="1"/>
</dbReference>
<dbReference type="Pfam" id="PF02681">
    <property type="entry name" value="DUF212"/>
    <property type="match status" value="1"/>
</dbReference>
<keyword evidence="3" id="KW-1185">Reference proteome</keyword>
<name>A0A7I8D8U9_9BACL</name>
<dbReference type="KEGG" id="eff:skT53_15000"/>
<dbReference type="Proteomes" id="UP000593802">
    <property type="component" value="Chromosome"/>
</dbReference>
<keyword evidence="1" id="KW-1133">Transmembrane helix</keyword>
<keyword evidence="1" id="KW-0472">Membrane</keyword>
<reference evidence="2 3" key="1">
    <citation type="submission" date="2020-08" db="EMBL/GenBank/DDBJ databases">
        <title>Complete Genome Sequence of Effusibacillus dendaii Strain skT53, Isolated from Farmland soil.</title>
        <authorList>
            <person name="Konishi T."/>
            <person name="Kawasaki H."/>
        </authorList>
    </citation>
    <scope>NUCLEOTIDE SEQUENCE [LARGE SCALE GENOMIC DNA]</scope>
    <source>
        <strain evidence="3">skT53</strain>
    </source>
</reference>
<dbReference type="AlphaFoldDB" id="A0A7I8D8U9"/>
<feature type="transmembrane region" description="Helical" evidence="1">
    <location>
        <begin position="139"/>
        <end position="159"/>
    </location>
</feature>
<protein>
    <submittedName>
        <fullName evidence="2">Membrane protein</fullName>
    </submittedName>
</protein>
<gene>
    <name evidence="2" type="ORF">skT53_15000</name>
</gene>
<dbReference type="EMBL" id="AP023366">
    <property type="protein sequence ID" value="BCJ86515.1"/>
    <property type="molecule type" value="Genomic_DNA"/>
</dbReference>
<dbReference type="InterPro" id="IPR003832">
    <property type="entry name" value="DUF212"/>
</dbReference>
<feature type="transmembrane region" description="Helical" evidence="1">
    <location>
        <begin position="71"/>
        <end position="89"/>
    </location>
</feature>
<evidence type="ECO:0000256" key="1">
    <source>
        <dbReference type="SAM" id="Phobius"/>
    </source>
</evidence>
<dbReference type="PANTHER" id="PTHR31446:SF29">
    <property type="entry name" value="ACID PHOSPHATASE_VANADIUM-DEPENDENT HALOPEROXIDASE-RELATED PROTEIN"/>
    <property type="match status" value="1"/>
</dbReference>
<sequence length="166" mass="18748">MHTFFFNYPLVAALLATFLAQAVKVPIYFLTDKKWNWRLIFNTGGMPSSHSASVSCLAVSLGLTEGFDSPFFAIAVTLGLIVMYDAMGIRRHAGETAMALNKLEADFDRHLEEQYKGRAMLFYRRRTKQLKEMLGHQPIEVIVGSLLGCLLAIFLYYFWGVSTVHS</sequence>
<keyword evidence="1" id="KW-0812">Transmembrane</keyword>
<accession>A0A7I8D8U9</accession>
<dbReference type="RefSeq" id="WP_200760511.1">
    <property type="nucleotide sequence ID" value="NZ_AP023366.1"/>
</dbReference>
<evidence type="ECO:0000313" key="3">
    <source>
        <dbReference type="Proteomes" id="UP000593802"/>
    </source>
</evidence>